<evidence type="ECO:0000313" key="7">
    <source>
        <dbReference type="EMBL" id="HEN43622.1"/>
    </source>
</evidence>
<dbReference type="InterPro" id="IPR006638">
    <property type="entry name" value="Elp3/MiaA/NifB-like_rSAM"/>
</dbReference>
<comment type="caution">
    <text evidence="7">The sequence shown here is derived from an EMBL/GenBank/DDBJ whole genome shotgun (WGS) entry which is preliminary data.</text>
</comment>
<dbReference type="Pfam" id="PF04055">
    <property type="entry name" value="Radical_SAM"/>
    <property type="match status" value="1"/>
</dbReference>
<dbReference type="GO" id="GO:0003824">
    <property type="term" value="F:catalytic activity"/>
    <property type="evidence" value="ECO:0007669"/>
    <property type="project" value="InterPro"/>
</dbReference>
<keyword evidence="3" id="KW-0479">Metal-binding</keyword>
<evidence type="ECO:0000256" key="2">
    <source>
        <dbReference type="ARBA" id="ARBA00022691"/>
    </source>
</evidence>
<proteinExistence type="predicted"/>
<sequence>MLLIHPPVAKPGEPPAGIARLAGALRAHGLPCRLLDANLEGLLWLMEQPEPKADTWTRRAAKGRAGHLAALRDPQTCRSPDRYVRAVRDLNRLLAVAGKESGATVGLADYQQADFSPVSSAGLLRAAAEPERNPFFPWFSRRLPELLDGVREVGISLNYLSQAVSAFAMIGFIRRRYPGLTVVLGGGLVTSWLRRPGWRNPFGGLVDHLVAGPGEEPLLALLGAPAGPRQPALPAYDLLPLADYLSPGHVLPYSAAGGCWWNRCSFCPERAEGNPYRPLPASQALAELRALSARYRPALIHLLDNALSPRLLRGLAENPPGAPWYGFARIDDTLADPDFCRALKRSGCVMLKLGLESGDQGVLDRLRKGIDLGTAARVLENLRLAGIAVYGYLLFGTPAEAEEDARRTLEFVVRHREAITFLNLALFNMPAHGEEAADHGTDPFYEGDLSLYTGFRHPGGWERKQVRRFLDREFTRHPVVAAILRRDPPLFTSNHAPFFA</sequence>
<dbReference type="InterPro" id="IPR007197">
    <property type="entry name" value="rSAM"/>
</dbReference>
<dbReference type="GO" id="GO:0051536">
    <property type="term" value="F:iron-sulfur cluster binding"/>
    <property type="evidence" value="ECO:0007669"/>
    <property type="project" value="UniProtKB-KW"/>
</dbReference>
<evidence type="ECO:0000256" key="1">
    <source>
        <dbReference type="ARBA" id="ARBA00001966"/>
    </source>
</evidence>
<dbReference type="GO" id="GO:0005829">
    <property type="term" value="C:cytosol"/>
    <property type="evidence" value="ECO:0007669"/>
    <property type="project" value="TreeGrafter"/>
</dbReference>
<name>A0A831UEH5_GEOME</name>
<evidence type="ECO:0000259" key="6">
    <source>
        <dbReference type="SMART" id="SM00729"/>
    </source>
</evidence>
<dbReference type="PANTHER" id="PTHR43409:SF7">
    <property type="entry name" value="BLL1977 PROTEIN"/>
    <property type="match status" value="1"/>
</dbReference>
<gene>
    <name evidence="7" type="ORF">ENQ87_14875</name>
</gene>
<dbReference type="SFLD" id="SFLDG01082">
    <property type="entry name" value="B12-binding_domain_containing"/>
    <property type="match status" value="1"/>
</dbReference>
<dbReference type="PANTHER" id="PTHR43409">
    <property type="entry name" value="ANAEROBIC MAGNESIUM-PROTOPORPHYRIN IX MONOMETHYL ESTER CYCLASE-RELATED"/>
    <property type="match status" value="1"/>
</dbReference>
<keyword evidence="2" id="KW-0949">S-adenosyl-L-methionine</keyword>
<dbReference type="SMART" id="SM00729">
    <property type="entry name" value="Elp3"/>
    <property type="match status" value="1"/>
</dbReference>
<protein>
    <submittedName>
        <fullName evidence="7">Radical SAM protein</fullName>
    </submittedName>
</protein>
<dbReference type="GO" id="GO:0046872">
    <property type="term" value="F:metal ion binding"/>
    <property type="evidence" value="ECO:0007669"/>
    <property type="project" value="UniProtKB-KW"/>
</dbReference>
<dbReference type="InterPro" id="IPR051198">
    <property type="entry name" value="BchE-like"/>
</dbReference>
<keyword evidence="5" id="KW-0411">Iron-sulfur</keyword>
<organism evidence="7">
    <name type="scientific">Geobacter metallireducens</name>
    <dbReference type="NCBI Taxonomy" id="28232"/>
    <lineage>
        <taxon>Bacteria</taxon>
        <taxon>Pseudomonadati</taxon>
        <taxon>Thermodesulfobacteriota</taxon>
        <taxon>Desulfuromonadia</taxon>
        <taxon>Geobacterales</taxon>
        <taxon>Geobacteraceae</taxon>
        <taxon>Geobacter</taxon>
    </lineage>
</organism>
<reference evidence="7" key="1">
    <citation type="journal article" date="2020" name="mSystems">
        <title>Genome- and Community-Level Interaction Insights into Carbon Utilization and Element Cycling Functions of Hydrothermarchaeota in Hydrothermal Sediment.</title>
        <authorList>
            <person name="Zhou Z."/>
            <person name="Liu Y."/>
            <person name="Xu W."/>
            <person name="Pan J."/>
            <person name="Luo Z.H."/>
            <person name="Li M."/>
        </authorList>
    </citation>
    <scope>NUCLEOTIDE SEQUENCE [LARGE SCALE GENOMIC DNA]</scope>
    <source>
        <strain evidence="7">SpSt-349</strain>
    </source>
</reference>
<accession>A0A831UEH5</accession>
<dbReference type="InterPro" id="IPR058240">
    <property type="entry name" value="rSAM_sf"/>
</dbReference>
<dbReference type="AlphaFoldDB" id="A0A831UEH5"/>
<dbReference type="EMBL" id="DSOV01000070">
    <property type="protein sequence ID" value="HEN43622.1"/>
    <property type="molecule type" value="Genomic_DNA"/>
</dbReference>
<keyword evidence="4" id="KW-0408">Iron</keyword>
<evidence type="ECO:0000256" key="3">
    <source>
        <dbReference type="ARBA" id="ARBA00022723"/>
    </source>
</evidence>
<comment type="cofactor">
    <cofactor evidence="1">
        <name>[4Fe-4S] cluster</name>
        <dbReference type="ChEBI" id="CHEBI:49883"/>
    </cofactor>
</comment>
<dbReference type="SUPFAM" id="SSF102114">
    <property type="entry name" value="Radical SAM enzymes"/>
    <property type="match status" value="1"/>
</dbReference>
<dbReference type="InterPro" id="IPR023404">
    <property type="entry name" value="rSAM_horseshoe"/>
</dbReference>
<feature type="domain" description="Elp3/MiaA/NifB-like radical SAM core" evidence="6">
    <location>
        <begin position="249"/>
        <end position="442"/>
    </location>
</feature>
<evidence type="ECO:0000256" key="5">
    <source>
        <dbReference type="ARBA" id="ARBA00023014"/>
    </source>
</evidence>
<dbReference type="Gene3D" id="3.80.30.20">
    <property type="entry name" value="tm_1862 like domain"/>
    <property type="match status" value="1"/>
</dbReference>
<evidence type="ECO:0000256" key="4">
    <source>
        <dbReference type="ARBA" id="ARBA00023004"/>
    </source>
</evidence>
<dbReference type="SFLD" id="SFLDS00029">
    <property type="entry name" value="Radical_SAM"/>
    <property type="match status" value="1"/>
</dbReference>
<dbReference type="CDD" id="cd01335">
    <property type="entry name" value="Radical_SAM"/>
    <property type="match status" value="1"/>
</dbReference>